<evidence type="ECO:0000313" key="1">
    <source>
        <dbReference type="EMBL" id="SEK65783.1"/>
    </source>
</evidence>
<dbReference type="Proteomes" id="UP000186015">
    <property type="component" value="Unassembled WGS sequence"/>
</dbReference>
<gene>
    <name evidence="1" type="ORF">SAMN05216469_10494</name>
</gene>
<proteinExistence type="predicted"/>
<name>A0A1H7ITG0_RUMAL</name>
<accession>A0A1H7ITG0</accession>
<sequence length="313" mass="35615">MKTKAKAALISAAAIVGVAGGIWLTWCRGIDYEKRYKELFDKTFKGDYKITVTKSGLTYNPKAPFKIPFRYKIYDIEYKDKNGNVRHFDLNTMAGYESSEYVDESITDYIKNRYKKSDYYVMISIVNDINDIARKDANYNVIPEYFDVKYDPDVSSLSAKGDGYEIVVFPFEISSLYVDGYGQNDDKIAEYISPENCPVLSDIDLSSAAKSKTYMLSVTININDETKYDMIDELTEKADAFCKEYTAASDVGGNYKYIVRTIKGEKDETEIIDSNNVFVINGEKVDLDPNGTKAYNKYKDMIVEKCGYNTSDE</sequence>
<dbReference type="RefSeq" id="WP_074831365.1">
    <property type="nucleotide sequence ID" value="NZ_FOAT01000004.1"/>
</dbReference>
<reference evidence="1 2" key="1">
    <citation type="submission" date="2016-10" db="EMBL/GenBank/DDBJ databases">
        <authorList>
            <person name="de Groot N.N."/>
        </authorList>
    </citation>
    <scope>NUCLEOTIDE SEQUENCE [LARGE SCALE GENOMIC DNA]</scope>
    <source>
        <strain evidence="1 2">KH2T6</strain>
    </source>
</reference>
<evidence type="ECO:0000313" key="2">
    <source>
        <dbReference type="Proteomes" id="UP000186015"/>
    </source>
</evidence>
<dbReference type="EMBL" id="FOAT01000004">
    <property type="protein sequence ID" value="SEK65783.1"/>
    <property type="molecule type" value="Genomic_DNA"/>
</dbReference>
<organism evidence="1 2">
    <name type="scientific">Ruminococcus albus</name>
    <dbReference type="NCBI Taxonomy" id="1264"/>
    <lineage>
        <taxon>Bacteria</taxon>
        <taxon>Bacillati</taxon>
        <taxon>Bacillota</taxon>
        <taxon>Clostridia</taxon>
        <taxon>Eubacteriales</taxon>
        <taxon>Oscillospiraceae</taxon>
        <taxon>Ruminococcus</taxon>
    </lineage>
</organism>
<dbReference type="OrthoDB" id="1819788at2"/>
<dbReference type="AlphaFoldDB" id="A0A1H7ITG0"/>
<protein>
    <submittedName>
        <fullName evidence="1">Uncharacterized protein</fullName>
    </submittedName>
</protein>